<dbReference type="InterPro" id="IPR038566">
    <property type="entry name" value="Mediator_Med6_sf"/>
</dbReference>
<dbReference type="GO" id="GO:0016592">
    <property type="term" value="C:mediator complex"/>
    <property type="evidence" value="ECO:0007669"/>
    <property type="project" value="InterPro"/>
</dbReference>
<dbReference type="InterPro" id="IPR019808">
    <property type="entry name" value="Histidine_triad_CS"/>
</dbReference>
<feature type="domain" description="HIT" evidence="21">
    <location>
        <begin position="3"/>
        <end position="115"/>
    </location>
</feature>
<proteinExistence type="inferred from homology"/>
<accession>A0A9W4TTX9</accession>
<dbReference type="GO" id="GO:0000166">
    <property type="term" value="F:nucleotide binding"/>
    <property type="evidence" value="ECO:0007669"/>
    <property type="project" value="UniProtKB-KW"/>
</dbReference>
<evidence type="ECO:0000256" key="17">
    <source>
        <dbReference type="PROSITE-ProRule" id="PRU00464"/>
    </source>
</evidence>
<dbReference type="Pfam" id="PF04934">
    <property type="entry name" value="Med6"/>
    <property type="match status" value="1"/>
</dbReference>
<evidence type="ECO:0000256" key="18">
    <source>
        <dbReference type="RuleBase" id="RU364143"/>
    </source>
</evidence>
<comment type="function">
    <text evidence="11">Cleaves A-5'-PPP-5'A to yield AMP and ADP. Can cleave all dinucleoside polyphosphates, provided the phosphate chain contains at least 3 phosphates and that 1 of the 2 bases composing the nucleotide is a purine. Is most effective on dinucleoside triphosphates. Negatively regulates intracellular dinucleoside polyphosphate levels, which elevate following heat shock.</text>
</comment>
<dbReference type="Proteomes" id="UP001152885">
    <property type="component" value="Unassembled WGS sequence"/>
</dbReference>
<comment type="subcellular location">
    <subcellularLocation>
        <location evidence="2 18">Nucleus</location>
    </subcellularLocation>
</comment>
<feature type="compositionally biased region" description="Low complexity" evidence="20">
    <location>
        <begin position="309"/>
        <end position="326"/>
    </location>
</feature>
<feature type="binding site" evidence="15">
    <location>
        <position position="85"/>
    </location>
    <ligand>
        <name>substrate</name>
    </ligand>
</feature>
<comment type="function">
    <text evidence="12 18">Component of the Mediator complex, a coactivator involved in the regulated transcription of nearly all RNA polymerase II-dependent genes. Mediator functions as a bridge to convey information from gene-specific regulatory proteins to the basal RNA polymerase II transcription machinery. Mediator is recruited to promoters by direct interactions with regulatory proteins and serves as a scaffold for the assembly of a functional preinitiation complex with RNA polymerase II and the general transcription factors.</text>
</comment>
<dbReference type="CDD" id="cd01275">
    <property type="entry name" value="FHIT"/>
    <property type="match status" value="1"/>
</dbReference>
<evidence type="ECO:0000256" key="3">
    <source>
        <dbReference type="ARBA" id="ARBA00007526"/>
    </source>
</evidence>
<name>A0A9W4TTX9_9ASCO</name>
<comment type="cofactor">
    <cofactor evidence="1 19">
        <name>Mn(2+)</name>
        <dbReference type="ChEBI" id="CHEBI:29035"/>
    </cofactor>
</comment>
<dbReference type="GO" id="GO:0003712">
    <property type="term" value="F:transcription coregulator activity"/>
    <property type="evidence" value="ECO:0007669"/>
    <property type="project" value="InterPro"/>
</dbReference>
<dbReference type="EMBL" id="CANTUO010000002">
    <property type="protein sequence ID" value="CAI5758263.1"/>
    <property type="molecule type" value="Genomic_DNA"/>
</dbReference>
<dbReference type="Pfam" id="PF01230">
    <property type="entry name" value="HIT"/>
    <property type="match status" value="1"/>
</dbReference>
<gene>
    <name evidence="18" type="primary">MED6</name>
    <name evidence="22" type="ORF">CANVERA_P2776</name>
</gene>
<sequence length="369" mass="42872">MTCEVYFYKFLVTKQVFYKSKHSFALVNLKPLVPGHVLVVPLRTSVLKLADLTLEESIDYMKTLQIVHKSIKQIYKADSLNIAIQDGPEAGQSIPHLHTHIIPRYKTDGFNDSIYSKLENKDIYIDFFNRKELRESFKPIDDGNRIERDDDIMYDEIQWKSPEFIQARGLNTSNVLEYFSLSPFYDRTSNNQVLTMQFQFQQISIPMNMTFQQYFQSRLAEMTGIEFILAYIREPDFWIIRKQNRKDSTNVLILQDYYVIGANVYQAPKIYDVLSSRLLSSILSLKNSINSVNNMSKYQVSDGGHTYKSTPMSNSNTMTPMTPMPNNKDDIKSNAFDTLLNESRDKQVYLDEIPLYGKNSTLEMLGIKH</sequence>
<evidence type="ECO:0000256" key="20">
    <source>
        <dbReference type="SAM" id="MobiDB-lite"/>
    </source>
</evidence>
<dbReference type="OrthoDB" id="344220at2759"/>
<dbReference type="SUPFAM" id="SSF54197">
    <property type="entry name" value="HIT-like"/>
    <property type="match status" value="1"/>
</dbReference>
<dbReference type="InterPro" id="IPR036265">
    <property type="entry name" value="HIT-like_sf"/>
</dbReference>
<evidence type="ECO:0000256" key="11">
    <source>
        <dbReference type="ARBA" id="ARBA00025241"/>
    </source>
</evidence>
<protein>
    <recommendedName>
        <fullName evidence="18 19">Multifunctional fusion protein</fullName>
    </recommendedName>
    <domain>
        <recommendedName>
            <fullName evidence="18">Mediator of RNA polymerase II transcription subunit 6</fullName>
        </recommendedName>
        <alternativeName>
            <fullName evidence="18">Mediator complex subunit 6</fullName>
        </alternativeName>
    </domain>
    <domain>
        <recommendedName>
            <fullName evidence="19">Bis(5'-adenosyl)-triphosphatase</fullName>
            <ecNumber evidence="19">3.6.1.29</ecNumber>
        </recommendedName>
    </domain>
</protein>
<dbReference type="PROSITE" id="PS00892">
    <property type="entry name" value="HIT_1"/>
    <property type="match status" value="1"/>
</dbReference>
<comment type="subunit">
    <text evidence="4 18">Component of the Mediator complex.</text>
</comment>
<feature type="short sequence motif" description="Histidine triad motif" evidence="17">
    <location>
        <begin position="96"/>
        <end position="100"/>
    </location>
</feature>
<comment type="caution">
    <text evidence="22">The sequence shown here is derived from an EMBL/GenBank/DDBJ whole genome shotgun (WGS) entry which is preliminary data.</text>
</comment>
<keyword evidence="10 18" id="KW-0539">Nucleus</keyword>
<evidence type="ECO:0000259" key="21">
    <source>
        <dbReference type="PROSITE" id="PS51084"/>
    </source>
</evidence>
<evidence type="ECO:0000256" key="10">
    <source>
        <dbReference type="ARBA" id="ARBA00023242"/>
    </source>
</evidence>
<evidence type="ECO:0000256" key="16">
    <source>
        <dbReference type="PIRSR" id="PIRSR639383-3"/>
    </source>
</evidence>
<dbReference type="PROSITE" id="PS51084">
    <property type="entry name" value="HIT_2"/>
    <property type="match status" value="1"/>
</dbReference>
<dbReference type="FunFam" id="3.30.428.10:FF:000011">
    <property type="entry name" value="Fragile histidine triad"/>
    <property type="match status" value="1"/>
</dbReference>
<comment type="catalytic activity">
    <reaction evidence="13 19">
        <text>P(1),P(3)-bis(5'-adenosyl) triphosphate + H2O = AMP + ADP + 2 H(+)</text>
        <dbReference type="Rhea" id="RHEA:13893"/>
        <dbReference type="ChEBI" id="CHEBI:15377"/>
        <dbReference type="ChEBI" id="CHEBI:15378"/>
        <dbReference type="ChEBI" id="CHEBI:58529"/>
        <dbReference type="ChEBI" id="CHEBI:456215"/>
        <dbReference type="ChEBI" id="CHEBI:456216"/>
        <dbReference type="EC" id="3.6.1.29"/>
    </reaction>
</comment>
<evidence type="ECO:0000256" key="5">
    <source>
        <dbReference type="ARBA" id="ARBA00022741"/>
    </source>
</evidence>
<feature type="active site" description="Tele-AMP-histidine intermediate" evidence="14">
    <location>
        <position position="98"/>
    </location>
</feature>
<keyword evidence="9 18" id="KW-0804">Transcription</keyword>
<evidence type="ECO:0000256" key="14">
    <source>
        <dbReference type="PIRSR" id="PIRSR639383-1"/>
    </source>
</evidence>
<evidence type="ECO:0000256" key="9">
    <source>
        <dbReference type="ARBA" id="ARBA00023163"/>
    </source>
</evidence>
<feature type="binding site" evidence="15">
    <location>
        <position position="28"/>
    </location>
    <ligand>
        <name>substrate</name>
    </ligand>
</feature>
<reference evidence="22" key="1">
    <citation type="submission" date="2022-12" db="EMBL/GenBank/DDBJ databases">
        <authorList>
            <person name="Brejova B."/>
        </authorList>
    </citation>
    <scope>NUCLEOTIDE SEQUENCE</scope>
</reference>
<keyword evidence="8 18" id="KW-0010">Activator</keyword>
<evidence type="ECO:0000313" key="23">
    <source>
        <dbReference type="Proteomes" id="UP001152885"/>
    </source>
</evidence>
<evidence type="ECO:0000256" key="12">
    <source>
        <dbReference type="ARBA" id="ARBA00025687"/>
    </source>
</evidence>
<evidence type="ECO:0000256" key="7">
    <source>
        <dbReference type="ARBA" id="ARBA00023015"/>
    </source>
</evidence>
<evidence type="ECO:0000256" key="4">
    <source>
        <dbReference type="ARBA" id="ARBA00011837"/>
    </source>
</evidence>
<feature type="binding site" evidence="15">
    <location>
        <position position="100"/>
    </location>
    <ligand>
        <name>substrate</name>
    </ligand>
</feature>
<keyword evidence="5 19" id="KW-0547">Nucleotide-binding</keyword>
<evidence type="ECO:0000256" key="2">
    <source>
        <dbReference type="ARBA" id="ARBA00004123"/>
    </source>
</evidence>
<evidence type="ECO:0000256" key="6">
    <source>
        <dbReference type="ARBA" id="ARBA00022801"/>
    </source>
</evidence>
<dbReference type="AlphaFoldDB" id="A0A9W4TTX9"/>
<dbReference type="FunFam" id="3.10.450.580:FF:000004">
    <property type="entry name" value="Mediator of RNA polymerase II transcription subunit 6"/>
    <property type="match status" value="1"/>
</dbReference>
<dbReference type="GO" id="GO:0006357">
    <property type="term" value="P:regulation of transcription by RNA polymerase II"/>
    <property type="evidence" value="ECO:0007669"/>
    <property type="project" value="InterPro"/>
</dbReference>
<feature type="region of interest" description="Disordered" evidence="20">
    <location>
        <begin position="306"/>
        <end position="327"/>
    </location>
</feature>
<dbReference type="InterPro" id="IPR039383">
    <property type="entry name" value="FHIT"/>
</dbReference>
<dbReference type="Gene3D" id="3.30.428.10">
    <property type="entry name" value="HIT-like"/>
    <property type="match status" value="1"/>
</dbReference>
<dbReference type="InterPro" id="IPR011146">
    <property type="entry name" value="HIT-like"/>
</dbReference>
<evidence type="ECO:0000256" key="13">
    <source>
        <dbReference type="ARBA" id="ARBA00047780"/>
    </source>
</evidence>
<evidence type="ECO:0000256" key="8">
    <source>
        <dbReference type="ARBA" id="ARBA00023159"/>
    </source>
</evidence>
<comment type="similarity">
    <text evidence="3 18">Belongs to the Mediator complex subunit 6 family.</text>
</comment>
<dbReference type="PANTHER" id="PTHR13104">
    <property type="entry name" value="MED-6-RELATED"/>
    <property type="match status" value="1"/>
</dbReference>
<organism evidence="22 23">
    <name type="scientific">Candida verbasci</name>
    <dbReference type="NCBI Taxonomy" id="1227364"/>
    <lineage>
        <taxon>Eukaryota</taxon>
        <taxon>Fungi</taxon>
        <taxon>Dikarya</taxon>
        <taxon>Ascomycota</taxon>
        <taxon>Saccharomycotina</taxon>
        <taxon>Pichiomycetes</taxon>
        <taxon>Debaryomycetaceae</taxon>
        <taxon>Candida/Lodderomyces clade</taxon>
        <taxon>Candida</taxon>
    </lineage>
</organism>
<keyword evidence="23" id="KW-1185">Reference proteome</keyword>
<dbReference type="GO" id="GO:0047710">
    <property type="term" value="F:bis(5'-adenosyl)-triphosphatase activity"/>
    <property type="evidence" value="ECO:0007669"/>
    <property type="project" value="UniProtKB-UniRule"/>
</dbReference>
<dbReference type="Gene3D" id="3.10.450.580">
    <property type="entry name" value="Mediator complex, subunit Med6"/>
    <property type="match status" value="1"/>
</dbReference>
<keyword evidence="6 19" id="KW-0378">Hydrolase</keyword>
<dbReference type="EC" id="3.6.1.29" evidence="19"/>
<evidence type="ECO:0000256" key="15">
    <source>
        <dbReference type="PIRSR" id="PIRSR639383-2"/>
    </source>
</evidence>
<feature type="site" description="Important for induction of apoptosis" evidence="16">
    <location>
        <position position="115"/>
    </location>
</feature>
<evidence type="ECO:0000256" key="1">
    <source>
        <dbReference type="ARBA" id="ARBA00001936"/>
    </source>
</evidence>
<dbReference type="InterPro" id="IPR007018">
    <property type="entry name" value="Mediator_Med6"/>
</dbReference>
<evidence type="ECO:0000256" key="19">
    <source>
        <dbReference type="RuleBase" id="RU366076"/>
    </source>
</evidence>
<evidence type="ECO:0000313" key="22">
    <source>
        <dbReference type="EMBL" id="CAI5758263.1"/>
    </source>
</evidence>
<keyword evidence="7 18" id="KW-0805">Transcription regulation</keyword>